<keyword evidence="1" id="KW-0812">Transmembrane</keyword>
<evidence type="ECO:0000256" key="1">
    <source>
        <dbReference type="SAM" id="Phobius"/>
    </source>
</evidence>
<evidence type="ECO:0000313" key="3">
    <source>
        <dbReference type="Proteomes" id="UP000265180"/>
    </source>
</evidence>
<feature type="transmembrane region" description="Helical" evidence="1">
    <location>
        <begin position="71"/>
        <end position="90"/>
    </location>
</feature>
<reference evidence="2 3" key="2">
    <citation type="submission" date="2017-04" db="EMBL/GenBank/DDBJ databases">
        <title>CpG methylation of centromeres and impact of large insertions on vertebrate speciation.</title>
        <authorList>
            <person name="Ichikawa K."/>
            <person name="Yoshimura J."/>
            <person name="Morishita S."/>
        </authorList>
    </citation>
    <scope>NUCLEOTIDE SEQUENCE</scope>
    <source>
        <strain evidence="2 3">HNI</strain>
    </source>
</reference>
<keyword evidence="1" id="KW-1133">Transmembrane helix</keyword>
<evidence type="ECO:0000313" key="2">
    <source>
        <dbReference type="Ensembl" id="ENSORLP00020024019.1"/>
    </source>
</evidence>
<protein>
    <submittedName>
        <fullName evidence="2">Uncharacterized protein</fullName>
    </submittedName>
</protein>
<name>A0A3P9LTC7_ORYLA</name>
<accession>A0A3P9LTC7</accession>
<proteinExistence type="predicted"/>
<sequence>MDNEGFEMKSMMSHRRRGFQRHAVCVRFVVCLSAYSRACECLCECVVGCARVCVCVFVCMSMCVRGGVSVSLRVCVCISMCLFVCVWYIFSSCRFFVCVCQRVCVRVCLLCTSAAPVLHLCVCVHVCLLSQLLPSCMLELRVLSYFLSSIIRLREMR</sequence>
<dbReference type="Ensembl" id="ENSORLT00020008031.1">
    <property type="protein sequence ID" value="ENSORLP00020024019.1"/>
    <property type="gene ID" value="ENSORLG00020005180.1"/>
</dbReference>
<keyword evidence="1" id="KW-0472">Membrane</keyword>
<dbReference type="Proteomes" id="UP000265180">
    <property type="component" value="Chromosome 3"/>
</dbReference>
<organism evidence="2 3">
    <name type="scientific">Oryzias latipes</name>
    <name type="common">Japanese rice fish</name>
    <name type="synonym">Japanese killifish</name>
    <dbReference type="NCBI Taxonomy" id="8090"/>
    <lineage>
        <taxon>Eukaryota</taxon>
        <taxon>Metazoa</taxon>
        <taxon>Chordata</taxon>
        <taxon>Craniata</taxon>
        <taxon>Vertebrata</taxon>
        <taxon>Euteleostomi</taxon>
        <taxon>Actinopterygii</taxon>
        <taxon>Neopterygii</taxon>
        <taxon>Teleostei</taxon>
        <taxon>Neoteleostei</taxon>
        <taxon>Acanthomorphata</taxon>
        <taxon>Ovalentaria</taxon>
        <taxon>Atherinomorphae</taxon>
        <taxon>Beloniformes</taxon>
        <taxon>Adrianichthyidae</taxon>
        <taxon>Oryziinae</taxon>
        <taxon>Oryzias</taxon>
    </lineage>
</organism>
<dbReference type="AlphaFoldDB" id="A0A3P9LTC7"/>
<reference evidence="2" key="4">
    <citation type="submission" date="2025-09" db="UniProtKB">
        <authorList>
            <consortium name="Ensembl"/>
        </authorList>
    </citation>
    <scope>IDENTIFICATION</scope>
    <source>
        <strain evidence="2">HNI</strain>
    </source>
</reference>
<reference key="1">
    <citation type="journal article" date="2007" name="Nature">
        <title>The medaka draft genome and insights into vertebrate genome evolution.</title>
        <authorList>
            <person name="Kasahara M."/>
            <person name="Naruse K."/>
            <person name="Sasaki S."/>
            <person name="Nakatani Y."/>
            <person name="Qu W."/>
            <person name="Ahsan B."/>
            <person name="Yamada T."/>
            <person name="Nagayasu Y."/>
            <person name="Doi K."/>
            <person name="Kasai Y."/>
            <person name="Jindo T."/>
            <person name="Kobayashi D."/>
            <person name="Shimada A."/>
            <person name="Toyoda A."/>
            <person name="Kuroki Y."/>
            <person name="Fujiyama A."/>
            <person name="Sasaki T."/>
            <person name="Shimizu A."/>
            <person name="Asakawa S."/>
            <person name="Shimizu N."/>
            <person name="Hashimoto S."/>
            <person name="Yang J."/>
            <person name="Lee Y."/>
            <person name="Matsushima K."/>
            <person name="Sugano S."/>
            <person name="Sakaizumi M."/>
            <person name="Narita T."/>
            <person name="Ohishi K."/>
            <person name="Haga S."/>
            <person name="Ohta F."/>
            <person name="Nomoto H."/>
            <person name="Nogata K."/>
            <person name="Morishita T."/>
            <person name="Endo T."/>
            <person name="Shin-I T."/>
            <person name="Takeda H."/>
            <person name="Morishita S."/>
            <person name="Kohara Y."/>
        </authorList>
    </citation>
    <scope>NUCLEOTIDE SEQUENCE [LARGE SCALE GENOMIC DNA]</scope>
    <source>
        <strain>Hd-rR</strain>
    </source>
</reference>
<reference evidence="2" key="3">
    <citation type="submission" date="2025-08" db="UniProtKB">
        <authorList>
            <consortium name="Ensembl"/>
        </authorList>
    </citation>
    <scope>IDENTIFICATION</scope>
    <source>
        <strain evidence="2">HNI</strain>
    </source>
</reference>